<protein>
    <submittedName>
        <fullName evidence="2">Uncharacterized protein</fullName>
    </submittedName>
</protein>
<proteinExistence type="predicted"/>
<feature type="coiled-coil region" evidence="1">
    <location>
        <begin position="91"/>
        <end position="118"/>
    </location>
</feature>
<organism evidence="2 3">
    <name type="scientific">Paramecium sonneborni</name>
    <dbReference type="NCBI Taxonomy" id="65129"/>
    <lineage>
        <taxon>Eukaryota</taxon>
        <taxon>Sar</taxon>
        <taxon>Alveolata</taxon>
        <taxon>Ciliophora</taxon>
        <taxon>Intramacronucleata</taxon>
        <taxon>Oligohymenophorea</taxon>
        <taxon>Peniculida</taxon>
        <taxon>Parameciidae</taxon>
        <taxon>Paramecium</taxon>
    </lineage>
</organism>
<dbReference type="Proteomes" id="UP000692954">
    <property type="component" value="Unassembled WGS sequence"/>
</dbReference>
<evidence type="ECO:0000256" key="1">
    <source>
        <dbReference type="SAM" id="Coils"/>
    </source>
</evidence>
<dbReference type="AlphaFoldDB" id="A0A8S1LDC5"/>
<dbReference type="EMBL" id="CAJJDN010000018">
    <property type="protein sequence ID" value="CAD8064012.1"/>
    <property type="molecule type" value="Genomic_DNA"/>
</dbReference>
<name>A0A8S1LDC5_9CILI</name>
<evidence type="ECO:0000313" key="2">
    <source>
        <dbReference type="EMBL" id="CAD8064012.1"/>
    </source>
</evidence>
<keyword evidence="3" id="KW-1185">Reference proteome</keyword>
<evidence type="ECO:0000313" key="3">
    <source>
        <dbReference type="Proteomes" id="UP000692954"/>
    </source>
</evidence>
<comment type="caution">
    <text evidence="2">The sequence shown here is derived from an EMBL/GenBank/DDBJ whole genome shotgun (WGS) entry which is preliminary data.</text>
</comment>
<feature type="coiled-coil region" evidence="1">
    <location>
        <begin position="616"/>
        <end position="643"/>
    </location>
</feature>
<gene>
    <name evidence="2" type="ORF">PSON_ATCC_30995.1.T0180280</name>
</gene>
<reference evidence="2" key="1">
    <citation type="submission" date="2021-01" db="EMBL/GenBank/DDBJ databases">
        <authorList>
            <consortium name="Genoscope - CEA"/>
            <person name="William W."/>
        </authorList>
    </citation>
    <scope>NUCLEOTIDE SEQUENCE</scope>
</reference>
<accession>A0A8S1LDC5</accession>
<dbReference type="OrthoDB" id="301140at2759"/>
<feature type="coiled-coil region" evidence="1">
    <location>
        <begin position="507"/>
        <end position="534"/>
    </location>
</feature>
<keyword evidence="1" id="KW-0175">Coiled coil</keyword>
<sequence>MNNNNSLILEYHLYDTIQLLKNNKYKKFINLSRKLVCHPYLINDTFYIQLNIQLIRRLLYCQLKVIKKYFFHFSQKQQTILEVLITCMNLCQNYQILLNKYQNSLNEKQKNEKQISRKQKFLNEPNKLTIKQFANIFDKLEPDSKSKIWIQYQWQQLFCNLQKTLLFNYLYCKISLLKEAPLFLFKLQMLKPISTFQSQFIYFQTLTLKNAAQFELSNLTNNDTIEFGFQMLLNSVREYHKPQSNLINLQKQLIKITATLIINLDIQSKSLEINDNHLECIQSLNLAHFLASQILKPLKAKLEFIDYINSEFEFVNEKFEQILLEDQDLTKFTQFLYGYQINQKQNQKIIGNSKLQDLIKAKLQENKSAQFQKGFKTVQSNQCIYVSNSQDKLTMQDYLPIKIKSYHHKDSTIFSNPYSQTSINHTIYVNTLMKESQSQSQSTKREKVIQNAHPSSFLSLNSVSVVKQNQEKPKKRQISVKCKRLNTNSDHKNSYLSQLINLRQKSCLTIRDEISELEKNHQQLVNQLNNQQKSSKVSTIDEFFNKKIEAIAFEECLTLDQIKDTAKKIIQTEWEIHKEMPVTKSLMKSISVSDIQFEQKQATYNKLQEYREIQNVDYYNTEKDRAQDQMEQTKEVKKLKINQQRFSMRHRNSQQSLLNSQQIKSLVINDTKIKEQFTQQILQQQNSAEQKIEIKVSPRLTRKNNSMLYNSNQEQENQKNGYSLVKGQLIDLMIKNLEYRDELNMQEKELKQFVLPRQFRTKAISPQGGEFSLKSQNMSDFKSFAYSTNSTQITSQNMENKLHKTITNQKQ</sequence>